<proteinExistence type="predicted"/>
<gene>
    <name evidence="2" type="ORF">METZ01_LOCUS463847</name>
</gene>
<dbReference type="NCBIfam" id="TIGR04183">
    <property type="entry name" value="Por_Secre_tail"/>
    <property type="match status" value="1"/>
</dbReference>
<dbReference type="EMBL" id="UINC01194753">
    <property type="protein sequence ID" value="SVE10993.1"/>
    <property type="molecule type" value="Genomic_DNA"/>
</dbReference>
<evidence type="ECO:0000313" key="2">
    <source>
        <dbReference type="EMBL" id="SVE10993.1"/>
    </source>
</evidence>
<dbReference type="Pfam" id="PF18962">
    <property type="entry name" value="Por_Secre_tail"/>
    <property type="match status" value="1"/>
</dbReference>
<dbReference type="Gene3D" id="2.60.40.4070">
    <property type="match status" value="1"/>
</dbReference>
<accession>A0A383ATU6</accession>
<dbReference type="InterPro" id="IPR026444">
    <property type="entry name" value="Secre_tail"/>
</dbReference>
<name>A0A383ATU6_9ZZZZ</name>
<protein>
    <recommendedName>
        <fullName evidence="1">Secretion system C-terminal sorting domain-containing protein</fullName>
    </recommendedName>
</protein>
<reference evidence="2" key="1">
    <citation type="submission" date="2018-05" db="EMBL/GenBank/DDBJ databases">
        <authorList>
            <person name="Lanie J.A."/>
            <person name="Ng W.-L."/>
            <person name="Kazmierczak K.M."/>
            <person name="Andrzejewski T.M."/>
            <person name="Davidsen T.M."/>
            <person name="Wayne K.J."/>
            <person name="Tettelin H."/>
            <person name="Glass J.I."/>
            <person name="Rusch D."/>
            <person name="Podicherti R."/>
            <person name="Tsui H.-C.T."/>
            <person name="Winkler M.E."/>
        </authorList>
    </citation>
    <scope>NUCLEOTIDE SEQUENCE</scope>
</reference>
<dbReference type="AlphaFoldDB" id="A0A383ATU6"/>
<sequence>TLASFSKLNNKSIDLFNIIHRNASNDQNLKLIYEIVGFNEKISVGELNLVYGSTPEKITISSPYPNPFNPVTTITYSIAQKSNILIEVYNIQGRLIDKTVTDNTEAGYYSFTWDGTNQPSGIYLIRMKINDTINNYRTILIK</sequence>
<feature type="domain" description="Secretion system C-terminal sorting" evidence="1">
    <location>
        <begin position="64"/>
        <end position="133"/>
    </location>
</feature>
<feature type="non-terminal residue" evidence="2">
    <location>
        <position position="1"/>
    </location>
</feature>
<organism evidence="2">
    <name type="scientific">marine metagenome</name>
    <dbReference type="NCBI Taxonomy" id="408172"/>
    <lineage>
        <taxon>unclassified sequences</taxon>
        <taxon>metagenomes</taxon>
        <taxon>ecological metagenomes</taxon>
    </lineage>
</organism>
<evidence type="ECO:0000259" key="1">
    <source>
        <dbReference type="Pfam" id="PF18962"/>
    </source>
</evidence>